<name>A0AAE0FGI3_9CHLO</name>
<evidence type="ECO:0000313" key="2">
    <source>
        <dbReference type="EMBL" id="KAK3259432.1"/>
    </source>
</evidence>
<comment type="caution">
    <text evidence="2">The sequence shown here is derived from an EMBL/GenBank/DDBJ whole genome shotgun (WGS) entry which is preliminary data.</text>
</comment>
<feature type="region of interest" description="Disordered" evidence="1">
    <location>
        <begin position="1"/>
        <end position="32"/>
    </location>
</feature>
<accession>A0AAE0FGI3</accession>
<keyword evidence="3" id="KW-1185">Reference proteome</keyword>
<dbReference type="EMBL" id="LGRX02018747">
    <property type="protein sequence ID" value="KAK3259432.1"/>
    <property type="molecule type" value="Genomic_DNA"/>
</dbReference>
<organism evidence="2 3">
    <name type="scientific">Cymbomonas tetramitiformis</name>
    <dbReference type="NCBI Taxonomy" id="36881"/>
    <lineage>
        <taxon>Eukaryota</taxon>
        <taxon>Viridiplantae</taxon>
        <taxon>Chlorophyta</taxon>
        <taxon>Pyramimonadophyceae</taxon>
        <taxon>Pyramimonadales</taxon>
        <taxon>Pyramimonadaceae</taxon>
        <taxon>Cymbomonas</taxon>
    </lineage>
</organism>
<reference evidence="2 3" key="1">
    <citation type="journal article" date="2015" name="Genome Biol. Evol.">
        <title>Comparative Genomics of a Bacterivorous Green Alga Reveals Evolutionary Causalities and Consequences of Phago-Mixotrophic Mode of Nutrition.</title>
        <authorList>
            <person name="Burns J.A."/>
            <person name="Paasch A."/>
            <person name="Narechania A."/>
            <person name="Kim E."/>
        </authorList>
    </citation>
    <scope>NUCLEOTIDE SEQUENCE [LARGE SCALE GENOMIC DNA]</scope>
    <source>
        <strain evidence="2 3">PLY_AMNH</strain>
    </source>
</reference>
<dbReference type="Proteomes" id="UP001190700">
    <property type="component" value="Unassembled WGS sequence"/>
</dbReference>
<protein>
    <submittedName>
        <fullName evidence="2">Uncharacterized protein</fullName>
    </submittedName>
</protein>
<feature type="compositionally biased region" description="Pro residues" evidence="1">
    <location>
        <begin position="10"/>
        <end position="24"/>
    </location>
</feature>
<proteinExistence type="predicted"/>
<gene>
    <name evidence="2" type="ORF">CYMTET_31571</name>
</gene>
<sequence length="104" mass="10621">ENHSSESSTSPPPSASSTSPPPPSASSNHTAAQIRSYQVEVCPEGHLCAAGTVAITNQTSCQIYTTKLLAAATNEEVADDAPSGYYCAEGAAARISILSLVPDI</sequence>
<evidence type="ECO:0000313" key="3">
    <source>
        <dbReference type="Proteomes" id="UP001190700"/>
    </source>
</evidence>
<dbReference type="AlphaFoldDB" id="A0AAE0FGI3"/>
<evidence type="ECO:0000256" key="1">
    <source>
        <dbReference type="SAM" id="MobiDB-lite"/>
    </source>
</evidence>
<feature type="non-terminal residue" evidence="2">
    <location>
        <position position="1"/>
    </location>
</feature>